<dbReference type="SMART" id="SM00052">
    <property type="entry name" value="EAL"/>
    <property type="match status" value="1"/>
</dbReference>
<gene>
    <name evidence="4" type="ORF">FZ040_04455</name>
</gene>
<dbReference type="PROSITE" id="PS50887">
    <property type="entry name" value="GGDEF"/>
    <property type="match status" value="2"/>
</dbReference>
<comment type="caution">
    <text evidence="4">The sequence shown here is derived from an EMBL/GenBank/DDBJ whole genome shotgun (WGS) entry which is preliminary data.</text>
</comment>
<dbReference type="OrthoDB" id="9805474at2"/>
<dbReference type="Pfam" id="PF00990">
    <property type="entry name" value="GGDEF"/>
    <property type="match status" value="1"/>
</dbReference>
<dbReference type="Gene3D" id="3.30.450.20">
    <property type="entry name" value="PAS domain"/>
    <property type="match status" value="2"/>
</dbReference>
<evidence type="ECO:0000259" key="3">
    <source>
        <dbReference type="PROSITE" id="PS50887"/>
    </source>
</evidence>
<dbReference type="SUPFAM" id="SSF141868">
    <property type="entry name" value="EAL domain-like"/>
    <property type="match status" value="1"/>
</dbReference>
<dbReference type="SMART" id="SM00267">
    <property type="entry name" value="GGDEF"/>
    <property type="match status" value="1"/>
</dbReference>
<dbReference type="InterPro" id="IPR035919">
    <property type="entry name" value="EAL_sf"/>
</dbReference>
<dbReference type="RefSeq" id="WP_149170899.1">
    <property type="nucleotide sequence ID" value="NZ_VTOY01000002.1"/>
</dbReference>
<dbReference type="InterPro" id="IPR001633">
    <property type="entry name" value="EAL_dom"/>
</dbReference>
<evidence type="ECO:0000313" key="5">
    <source>
        <dbReference type="Proteomes" id="UP000323646"/>
    </source>
</evidence>
<dbReference type="AlphaFoldDB" id="A0A5D6W7L1"/>
<evidence type="ECO:0000313" key="4">
    <source>
        <dbReference type="EMBL" id="TYZ23977.1"/>
    </source>
</evidence>
<proteinExistence type="predicted"/>
<protein>
    <submittedName>
        <fullName evidence="4">EAL domain-containing protein</fullName>
    </submittedName>
</protein>
<feature type="domain" description="GGDEF" evidence="3">
    <location>
        <begin position="165"/>
        <end position="290"/>
    </location>
</feature>
<accession>A0A5D6W7L1</accession>
<dbReference type="PANTHER" id="PTHR33121:SF71">
    <property type="entry name" value="OXYGEN SENSOR PROTEIN DOSP"/>
    <property type="match status" value="1"/>
</dbReference>
<dbReference type="InterPro" id="IPR000160">
    <property type="entry name" value="GGDEF_dom"/>
</dbReference>
<evidence type="ECO:0000256" key="1">
    <source>
        <dbReference type="SAM" id="Coils"/>
    </source>
</evidence>
<dbReference type="Pfam" id="PF00563">
    <property type="entry name" value="EAL"/>
    <property type="match status" value="1"/>
</dbReference>
<dbReference type="PANTHER" id="PTHR33121">
    <property type="entry name" value="CYCLIC DI-GMP PHOSPHODIESTERASE PDEF"/>
    <property type="match status" value="1"/>
</dbReference>
<dbReference type="InterPro" id="IPR035965">
    <property type="entry name" value="PAS-like_dom_sf"/>
</dbReference>
<sequence length="1116" mass="129785">MDIGAVGKKLAAKTDFLPGGFFIYRADDSEEILYANEQVLNLFACATFAEFYQYVGGSFRGMVNRNELEAVEQDIAYQVENHNQRFDHVAYFITSKTGEVCYVEDFGRLIDDPEEGPLYYVFIADVEIKAQTFEIDRVTGLMSLRRFLEASQKLLQCMLNSPVSRSVAFIFVNLHNFKHYNVRYGLEAGDKCLKAVGKILQDIFPQDYVARLNNDHFGVLTQENSIEERLEKAREKIKALSDEMLLEMKAGVFEWEDNQSVQPIVALDFAKIACDSIRNKITASVQYYSKEIHKQLEIYEYVSSHIDVALEYHWIKLYYQPVVRTLSKELCSMEALARWIDPIYGFLNPGQFISALEDSGQIYKLDTYIVRETCRLMRERMDKQLAVVPVSFNLSRLDFLLCNIFQQIEEAVAKYQIPRYMIHIEITESMLFDNGLCMQTEIQKFHDAGYQVWMDDFGSGYSSLNVLKDYHFDEIKLDMMFLSSFNDRSQAILTSTVDMAKKIGIQTLAEGVETEEQFEFLRSIGCEKVQGYLFGKPLPFQESIDNIISKGLKIASLDWQHYYDEAGRINVITDQPTAIFEDDGKLFRVLYANGAFFEQLQEIKVQGLSQLERTINSAFSPLHFWLREFVNKLKQHKLEDVMFYSNRGQYLMMKFERVAEYEHKSLFRVTLINLSADTETVAKQRLDRVMREVSTLYEDIVLIDFERDCAEPVLFSKQGSSRGQNNSYGLKDYRRYMVEEVLHPDDRQRYLDFVTEMDVHERLDESQMGFVEGFFRVKEQDGTYSWRQYNWLHEDDNSDNLVVLCVKRANLDDPALIETIMQIANKDIEVKENFSQASRRQQQQAMLWRNLMRQTKDCYFWKDENRRFLGVSQAFLDYYGIESLADIVGKNDEEMHWHVDDQPYKSDELDVIAKGQVVHDAPGNCIIKGIAHPIVCNKWPLYDRGRIVGLMGYFMDADNLQQRMGKILSDTRQDKVTGLMNERGFYEVYFGYEEQMQYHGRKFGFILVQGEDYGRLLKESEPEQVDAYLRLIADRLRSSCGKECSVARIKGALFGVLSYFERPGELENRVADIQRQFHAVQMQQAEALRIACSITLCTEAESLEELYKAGKKKLKK</sequence>
<dbReference type="SUPFAM" id="SSF55785">
    <property type="entry name" value="PYP-like sensor domain (PAS domain)"/>
    <property type="match status" value="1"/>
</dbReference>
<dbReference type="EMBL" id="VTOY01000002">
    <property type="protein sequence ID" value="TYZ23977.1"/>
    <property type="molecule type" value="Genomic_DNA"/>
</dbReference>
<organism evidence="4 5">
    <name type="scientific">Selenomonas ruminis</name>
    <dbReference type="NCBI Taxonomy" id="2593411"/>
    <lineage>
        <taxon>Bacteria</taxon>
        <taxon>Bacillati</taxon>
        <taxon>Bacillota</taxon>
        <taxon>Negativicutes</taxon>
        <taxon>Selenomonadales</taxon>
        <taxon>Selenomonadaceae</taxon>
        <taxon>Selenomonas</taxon>
    </lineage>
</organism>
<dbReference type="Proteomes" id="UP000323646">
    <property type="component" value="Unassembled WGS sequence"/>
</dbReference>
<name>A0A5D6W7L1_9FIRM</name>
<dbReference type="NCBIfam" id="TIGR00254">
    <property type="entry name" value="GGDEF"/>
    <property type="match status" value="1"/>
</dbReference>
<reference evidence="4 5" key="1">
    <citation type="submission" date="2019-08" db="EMBL/GenBank/DDBJ databases">
        <title>Selenomonas sp. mPRGC5 and Selenomonas sp. mPRGC8 isolated from ruminal fluid of dairy goat (Capra hircus).</title>
        <authorList>
            <person name="Poothong S."/>
            <person name="Nuengjamnong C."/>
            <person name="Tanasupawat S."/>
        </authorList>
    </citation>
    <scope>NUCLEOTIDE SEQUENCE [LARGE SCALE GENOMIC DNA]</scope>
    <source>
        <strain evidence="5">mPRGC5</strain>
    </source>
</reference>
<keyword evidence="1" id="KW-0175">Coiled coil</keyword>
<dbReference type="SUPFAM" id="SSF55073">
    <property type="entry name" value="Nucleotide cyclase"/>
    <property type="match status" value="2"/>
</dbReference>
<dbReference type="CDD" id="cd01948">
    <property type="entry name" value="EAL"/>
    <property type="match status" value="1"/>
</dbReference>
<dbReference type="InterPro" id="IPR043128">
    <property type="entry name" value="Rev_trsase/Diguanyl_cyclase"/>
</dbReference>
<dbReference type="GO" id="GO:0071111">
    <property type="term" value="F:cyclic-guanylate-specific phosphodiesterase activity"/>
    <property type="evidence" value="ECO:0007669"/>
    <property type="project" value="InterPro"/>
</dbReference>
<dbReference type="InterPro" id="IPR029787">
    <property type="entry name" value="Nucleotide_cyclase"/>
</dbReference>
<dbReference type="PROSITE" id="PS50883">
    <property type="entry name" value="EAL"/>
    <property type="match status" value="1"/>
</dbReference>
<evidence type="ECO:0000259" key="2">
    <source>
        <dbReference type="PROSITE" id="PS50883"/>
    </source>
</evidence>
<feature type="coiled-coil region" evidence="1">
    <location>
        <begin position="223"/>
        <end position="250"/>
    </location>
</feature>
<feature type="domain" description="EAL" evidence="2">
    <location>
        <begin position="299"/>
        <end position="551"/>
    </location>
</feature>
<feature type="domain" description="GGDEF" evidence="3">
    <location>
        <begin position="1001"/>
        <end position="1116"/>
    </location>
</feature>
<dbReference type="Gene3D" id="3.20.20.450">
    <property type="entry name" value="EAL domain"/>
    <property type="match status" value="1"/>
</dbReference>
<dbReference type="Gene3D" id="3.30.70.270">
    <property type="match status" value="2"/>
</dbReference>
<dbReference type="InterPro" id="IPR050706">
    <property type="entry name" value="Cyclic-di-GMP_PDE-like"/>
</dbReference>
<keyword evidence="5" id="KW-1185">Reference proteome</keyword>